<proteinExistence type="predicted"/>
<comment type="caution">
    <text evidence="4">The sequence shown here is derived from an EMBL/GenBank/DDBJ whole genome shotgun (WGS) entry which is preliminary data.</text>
</comment>
<dbReference type="Pfam" id="PF04773">
    <property type="entry name" value="FecR"/>
    <property type="match status" value="1"/>
</dbReference>
<keyword evidence="2" id="KW-1133">Transmembrane helix</keyword>
<feature type="compositionally biased region" description="Pro residues" evidence="1">
    <location>
        <begin position="368"/>
        <end position="380"/>
    </location>
</feature>
<dbReference type="Gene3D" id="1.10.10.1320">
    <property type="entry name" value="Anti-sigma factor, zinc-finger domain"/>
    <property type="match status" value="1"/>
</dbReference>
<dbReference type="EMBL" id="QFQP01000017">
    <property type="protein sequence ID" value="PZR10550.1"/>
    <property type="molecule type" value="Genomic_DNA"/>
</dbReference>
<dbReference type="PANTHER" id="PTHR30273:SF2">
    <property type="entry name" value="PROTEIN FECR"/>
    <property type="match status" value="1"/>
</dbReference>
<dbReference type="PANTHER" id="PTHR30273">
    <property type="entry name" value="PERIPLASMIC SIGNAL SENSOR AND SIGMA FACTOR ACTIVATOR FECR-RELATED"/>
    <property type="match status" value="1"/>
</dbReference>
<evidence type="ECO:0000313" key="4">
    <source>
        <dbReference type="EMBL" id="PZR10550.1"/>
    </source>
</evidence>
<sequence length="487" mass="51932">MKHLAADTLWSFAREELAAEERAQAQLHLDACAECRASLADVTMATGLLSVLPEPPPMPEAMARRVGHSLADAADARAATRFTSWWSSLFTPRFVLAAALGVVLVTVAAWWLAPRAEVAPLPAPSPEQLALPTLPAPVAPELAPPTVTPAPPAKKLSVTVARAHKSTTQKAQVLAEGTTVTTQTGGSAWLNLPDGSRAGLTSASEVKLATLEEKALTLDIAKGSLALVVPHREDRVLTVRAGDVEVVDLGTKFLVSREPNRTFVAVEEGVVSVKTPSGAREVRAGSAVTWSNGTLTETDWEPAPPVAQAPVTNTPAPERESIARLDQLDEDGEDDAPPPPEDAAPVLEKRDEQRPDTKPVGMDKEWATPPPPSAPKPPAPRIVGVVKPSDSGFSLKKLERKLRAAGARFGASNRRDAEVRNITISADAGDCRYALDLVDKWLAAPITSSPNEPVMRRTVKAQQIKCLLRLGRTEEATALQRQLDPLP</sequence>
<dbReference type="InterPro" id="IPR006860">
    <property type="entry name" value="FecR"/>
</dbReference>
<evidence type="ECO:0000259" key="3">
    <source>
        <dbReference type="Pfam" id="PF04773"/>
    </source>
</evidence>
<feature type="domain" description="FecR protein" evidence="3">
    <location>
        <begin position="179"/>
        <end position="271"/>
    </location>
</feature>
<evidence type="ECO:0000256" key="2">
    <source>
        <dbReference type="SAM" id="Phobius"/>
    </source>
</evidence>
<dbReference type="InterPro" id="IPR012373">
    <property type="entry name" value="Ferrdict_sens_TM"/>
</dbReference>
<dbReference type="GO" id="GO:0016989">
    <property type="term" value="F:sigma factor antagonist activity"/>
    <property type="evidence" value="ECO:0007669"/>
    <property type="project" value="TreeGrafter"/>
</dbReference>
<dbReference type="InterPro" id="IPR041916">
    <property type="entry name" value="Anti_sigma_zinc_sf"/>
</dbReference>
<evidence type="ECO:0000313" key="5">
    <source>
        <dbReference type="Proteomes" id="UP000249061"/>
    </source>
</evidence>
<protein>
    <recommendedName>
        <fullName evidence="3">FecR protein domain-containing protein</fullName>
    </recommendedName>
</protein>
<gene>
    <name evidence="4" type="ORF">DI536_20120</name>
</gene>
<evidence type="ECO:0000256" key="1">
    <source>
        <dbReference type="SAM" id="MobiDB-lite"/>
    </source>
</evidence>
<keyword evidence="2" id="KW-0472">Membrane</keyword>
<feature type="region of interest" description="Disordered" evidence="1">
    <location>
        <begin position="275"/>
        <end position="380"/>
    </location>
</feature>
<feature type="compositionally biased region" description="Basic and acidic residues" evidence="1">
    <location>
        <begin position="347"/>
        <end position="366"/>
    </location>
</feature>
<name>A0A2W5T536_9BACT</name>
<feature type="compositionally biased region" description="Polar residues" evidence="1">
    <location>
        <begin position="288"/>
        <end position="297"/>
    </location>
</feature>
<dbReference type="AlphaFoldDB" id="A0A2W5T536"/>
<dbReference type="Proteomes" id="UP000249061">
    <property type="component" value="Unassembled WGS sequence"/>
</dbReference>
<accession>A0A2W5T536</accession>
<dbReference type="Gene3D" id="2.60.120.1440">
    <property type="match status" value="1"/>
</dbReference>
<reference evidence="4 5" key="1">
    <citation type="submission" date="2017-08" db="EMBL/GenBank/DDBJ databases">
        <title>Infants hospitalized years apart are colonized by the same room-sourced microbial strains.</title>
        <authorList>
            <person name="Brooks B."/>
            <person name="Olm M.R."/>
            <person name="Firek B.A."/>
            <person name="Baker R."/>
            <person name="Thomas B.C."/>
            <person name="Morowitz M.J."/>
            <person name="Banfield J.F."/>
        </authorList>
    </citation>
    <scope>NUCLEOTIDE SEQUENCE [LARGE SCALE GENOMIC DNA]</scope>
    <source>
        <strain evidence="4">S2_003_000_R2_14</strain>
    </source>
</reference>
<feature type="transmembrane region" description="Helical" evidence="2">
    <location>
        <begin position="94"/>
        <end position="113"/>
    </location>
</feature>
<feature type="compositionally biased region" description="Basic and acidic residues" evidence="1">
    <location>
        <begin position="317"/>
        <end position="327"/>
    </location>
</feature>
<keyword evidence="2" id="KW-0812">Transmembrane</keyword>
<organism evidence="4 5">
    <name type="scientific">Archangium gephyra</name>
    <dbReference type="NCBI Taxonomy" id="48"/>
    <lineage>
        <taxon>Bacteria</taxon>
        <taxon>Pseudomonadati</taxon>
        <taxon>Myxococcota</taxon>
        <taxon>Myxococcia</taxon>
        <taxon>Myxococcales</taxon>
        <taxon>Cystobacterineae</taxon>
        <taxon>Archangiaceae</taxon>
        <taxon>Archangium</taxon>
    </lineage>
</organism>